<dbReference type="SUPFAM" id="SSF47413">
    <property type="entry name" value="lambda repressor-like DNA-binding domains"/>
    <property type="match status" value="1"/>
</dbReference>
<evidence type="ECO:0000256" key="2">
    <source>
        <dbReference type="SAM" id="Coils"/>
    </source>
</evidence>
<evidence type="ECO:0000313" key="4">
    <source>
        <dbReference type="EMBL" id="KAB1633019.1"/>
    </source>
</evidence>
<dbReference type="InterPro" id="IPR050807">
    <property type="entry name" value="TransReg_Diox_bact_type"/>
</dbReference>
<dbReference type="OrthoDB" id="9810578at2"/>
<dbReference type="PANTHER" id="PTHR46797">
    <property type="entry name" value="HTH-TYPE TRANSCRIPTIONAL REGULATOR"/>
    <property type="match status" value="1"/>
</dbReference>
<comment type="caution">
    <text evidence="4">The sequence shown here is derived from an EMBL/GenBank/DDBJ whole genome shotgun (WGS) entry which is preliminary data.</text>
</comment>
<dbReference type="EMBL" id="WBKA01000002">
    <property type="protein sequence ID" value="KAB1633019.1"/>
    <property type="molecule type" value="Genomic_DNA"/>
</dbReference>
<dbReference type="InterPro" id="IPR001387">
    <property type="entry name" value="Cro/C1-type_HTH"/>
</dbReference>
<reference evidence="4 5" key="1">
    <citation type="submission" date="2019-09" db="EMBL/GenBank/DDBJ databases">
        <title>Phylogeny of genus Pseudoclavibacter and closely related genus.</title>
        <authorList>
            <person name="Li Y."/>
        </authorList>
    </citation>
    <scope>NUCLEOTIDE SEQUENCE [LARGE SCALE GENOMIC DNA]</scope>
    <source>
        <strain evidence="4 5">JCM 16921</strain>
    </source>
</reference>
<dbReference type="SMART" id="SM00530">
    <property type="entry name" value="HTH_XRE"/>
    <property type="match status" value="1"/>
</dbReference>
<evidence type="ECO:0000313" key="5">
    <source>
        <dbReference type="Proteomes" id="UP000481339"/>
    </source>
</evidence>
<sequence length="499" mass="55730">MTITQRRGDRRTDRDVADALVVGRRIRAIRKQRGMTLEALARAVDRAPSQISALENGHREPRLGMLGRVAEALDVPVGELIIDDAPDERAALEIELERIQRSVGFSSLGLPAVRVGPRLADDALRTIVGLYRRIEQLRDERQATPEEARRANAELRREMREHDNHFEEIEAEAQRLLAAIGYTGGPLPQRLTAAAADHLGVTLHYVDDLPQSTRSVLDERSGRLYLPKSIIGAGDSRAAVLQALSSRVLHHQVPRDYAEFLRQRVESNYFAGAMLMPRDGAVALLRQAMRQRDIAIDDFRDAYAVSYEMAAHRFTNLATRFLDLPVHFVKVHESGTIWKAYENDDVCFPTDSLGAIEGQTCCRHWTCRLVFRETDHLSPFAQYTDTPTGTYWCAARVLASSRGRVSVSVGTDFAHARWFRGADTRNRATSTCPDEHCCRIPPARLREHWEDHCWPSSRPHASLLAALPQGVSPGVDTTAVYEFLERHAPDAPGASDGAG</sequence>
<gene>
    <name evidence="4" type="ORF">F8O02_04000</name>
</gene>
<dbReference type="CDD" id="cd00093">
    <property type="entry name" value="HTH_XRE"/>
    <property type="match status" value="1"/>
</dbReference>
<keyword evidence="2" id="KW-0175">Coiled coil</keyword>
<accession>A0A7C8BQH3</accession>
<dbReference type="Proteomes" id="UP000481339">
    <property type="component" value="Unassembled WGS sequence"/>
</dbReference>
<feature type="domain" description="HTH cro/C1-type" evidence="3">
    <location>
        <begin position="26"/>
        <end position="80"/>
    </location>
</feature>
<evidence type="ECO:0000259" key="3">
    <source>
        <dbReference type="PROSITE" id="PS50943"/>
    </source>
</evidence>
<dbReference type="PANTHER" id="PTHR46797:SF1">
    <property type="entry name" value="METHYLPHOSPHONATE SYNTHASE"/>
    <property type="match status" value="1"/>
</dbReference>
<organism evidence="4 5">
    <name type="scientific">Pseudoclavibacter caeni</name>
    <dbReference type="NCBI Taxonomy" id="908846"/>
    <lineage>
        <taxon>Bacteria</taxon>
        <taxon>Bacillati</taxon>
        <taxon>Actinomycetota</taxon>
        <taxon>Actinomycetes</taxon>
        <taxon>Micrococcales</taxon>
        <taxon>Microbacteriaceae</taxon>
        <taxon>Pseudoclavibacter</taxon>
    </lineage>
</organism>
<keyword evidence="5" id="KW-1185">Reference proteome</keyword>
<name>A0A7C8BQH3_9MICO</name>
<dbReference type="GO" id="GO:0003700">
    <property type="term" value="F:DNA-binding transcription factor activity"/>
    <property type="evidence" value="ECO:0007669"/>
    <property type="project" value="TreeGrafter"/>
</dbReference>
<keyword evidence="1" id="KW-0238">DNA-binding</keyword>
<dbReference type="GO" id="GO:0005829">
    <property type="term" value="C:cytosol"/>
    <property type="evidence" value="ECO:0007669"/>
    <property type="project" value="TreeGrafter"/>
</dbReference>
<dbReference type="Pfam" id="PF01381">
    <property type="entry name" value="HTH_3"/>
    <property type="match status" value="1"/>
</dbReference>
<dbReference type="InterPro" id="IPR010982">
    <property type="entry name" value="Lambda_DNA-bd_dom_sf"/>
</dbReference>
<feature type="coiled-coil region" evidence="2">
    <location>
        <begin position="120"/>
        <end position="179"/>
    </location>
</feature>
<dbReference type="AlphaFoldDB" id="A0A7C8BQH3"/>
<proteinExistence type="predicted"/>
<dbReference type="GO" id="GO:0003677">
    <property type="term" value="F:DNA binding"/>
    <property type="evidence" value="ECO:0007669"/>
    <property type="project" value="UniProtKB-KW"/>
</dbReference>
<dbReference type="PROSITE" id="PS50943">
    <property type="entry name" value="HTH_CROC1"/>
    <property type="match status" value="1"/>
</dbReference>
<dbReference type="Gene3D" id="1.10.260.40">
    <property type="entry name" value="lambda repressor-like DNA-binding domains"/>
    <property type="match status" value="1"/>
</dbReference>
<protein>
    <submittedName>
        <fullName evidence="4">Helix-turn-helix domain-containing protein</fullName>
    </submittedName>
</protein>
<evidence type="ECO:0000256" key="1">
    <source>
        <dbReference type="ARBA" id="ARBA00023125"/>
    </source>
</evidence>